<organism evidence="3 4">
    <name type="scientific">Streptomyces thermocoprophilus</name>
    <dbReference type="NCBI Taxonomy" id="78356"/>
    <lineage>
        <taxon>Bacteria</taxon>
        <taxon>Bacillati</taxon>
        <taxon>Actinomycetota</taxon>
        <taxon>Actinomycetes</taxon>
        <taxon>Kitasatosporales</taxon>
        <taxon>Streptomycetaceae</taxon>
        <taxon>Streptomyces</taxon>
    </lineage>
</organism>
<name>A0ABV5VKD4_9ACTN</name>
<keyword evidence="4" id="KW-1185">Reference proteome</keyword>
<feature type="region of interest" description="Disordered" evidence="1">
    <location>
        <begin position="1"/>
        <end position="58"/>
    </location>
</feature>
<accession>A0ABV5VKD4</accession>
<evidence type="ECO:0008006" key="5">
    <source>
        <dbReference type="Google" id="ProtNLM"/>
    </source>
</evidence>
<reference evidence="3 4" key="1">
    <citation type="submission" date="2024-09" db="EMBL/GenBank/DDBJ databases">
        <authorList>
            <person name="Sun Q."/>
            <person name="Mori K."/>
        </authorList>
    </citation>
    <scope>NUCLEOTIDE SEQUENCE [LARGE SCALE GENOMIC DNA]</scope>
    <source>
        <strain evidence="3 4">JCM 10918</strain>
    </source>
</reference>
<evidence type="ECO:0000256" key="2">
    <source>
        <dbReference type="SAM" id="Phobius"/>
    </source>
</evidence>
<protein>
    <recommendedName>
        <fullName evidence="5">Integral membrane protein</fullName>
    </recommendedName>
</protein>
<evidence type="ECO:0000313" key="4">
    <source>
        <dbReference type="Proteomes" id="UP001589703"/>
    </source>
</evidence>
<evidence type="ECO:0000256" key="1">
    <source>
        <dbReference type="SAM" id="MobiDB-lite"/>
    </source>
</evidence>
<feature type="compositionally biased region" description="Pro residues" evidence="1">
    <location>
        <begin position="20"/>
        <end position="31"/>
    </location>
</feature>
<dbReference type="Proteomes" id="UP001589703">
    <property type="component" value="Unassembled WGS sequence"/>
</dbReference>
<keyword evidence="2" id="KW-1133">Transmembrane helix</keyword>
<gene>
    <name evidence="3" type="ORF">ACFFRO_24710</name>
</gene>
<keyword evidence="2" id="KW-0472">Membrane</keyword>
<proteinExistence type="predicted"/>
<comment type="caution">
    <text evidence="3">The sequence shown here is derived from an EMBL/GenBank/DDBJ whole genome shotgun (WGS) entry which is preliminary data.</text>
</comment>
<evidence type="ECO:0000313" key="3">
    <source>
        <dbReference type="EMBL" id="MFB9738289.1"/>
    </source>
</evidence>
<feature type="transmembrane region" description="Helical" evidence="2">
    <location>
        <begin position="149"/>
        <end position="167"/>
    </location>
</feature>
<feature type="transmembrane region" description="Helical" evidence="2">
    <location>
        <begin position="118"/>
        <end position="137"/>
    </location>
</feature>
<feature type="transmembrane region" description="Helical" evidence="2">
    <location>
        <begin position="87"/>
        <end position="106"/>
    </location>
</feature>
<sequence length="204" mass="20667">MSEDPYGQGAANPYGEPDRPNGPPPPGPWPEPGGRQDVPFHGPEPLASGMPPMPSAPPPAPADGLLAVAVAVLNLSGLGLKYALLRRWLPMLACWATTAVLLLVMLPADPDGVPAGLLVGHAAVLLAAAVHGGIAGLRRRPSWPSHAPLALLRGLVLLAVPAAGAVHKPDGDSVSSPGTDTAKLEPGHIHTECACTSQGLGTTL</sequence>
<keyword evidence="2" id="KW-0812">Transmembrane</keyword>
<dbReference type="RefSeq" id="WP_308404576.1">
    <property type="nucleotide sequence ID" value="NZ_JBHMAR010000044.1"/>
</dbReference>
<feature type="transmembrane region" description="Helical" evidence="2">
    <location>
        <begin position="60"/>
        <end position="80"/>
    </location>
</feature>
<dbReference type="EMBL" id="JBHMAR010000044">
    <property type="protein sequence ID" value="MFB9738289.1"/>
    <property type="molecule type" value="Genomic_DNA"/>
</dbReference>